<evidence type="ECO:0008006" key="3">
    <source>
        <dbReference type="Google" id="ProtNLM"/>
    </source>
</evidence>
<protein>
    <recommendedName>
        <fullName evidence="3">Lipoprotein</fullName>
    </recommendedName>
</protein>
<name>A0ABY8RDM1_9FLAO</name>
<organism evidence="1 2">
    <name type="scientific">Chryseobacterium gotjawalense</name>
    <dbReference type="NCBI Taxonomy" id="3042315"/>
    <lineage>
        <taxon>Bacteria</taxon>
        <taxon>Pseudomonadati</taxon>
        <taxon>Bacteroidota</taxon>
        <taxon>Flavobacteriia</taxon>
        <taxon>Flavobacteriales</taxon>
        <taxon>Weeksellaceae</taxon>
        <taxon>Chryseobacterium group</taxon>
        <taxon>Chryseobacterium</taxon>
    </lineage>
</organism>
<gene>
    <name evidence="1" type="ORF">QGN23_01490</name>
</gene>
<evidence type="ECO:0000313" key="1">
    <source>
        <dbReference type="EMBL" id="WHF51961.1"/>
    </source>
</evidence>
<sequence>MINKKSIILLLLSIISCNKKDLTITSIVNNKDSTLILEVQNSTNKNFLVEFPTINNFLYEDEFNNIGPENFTPITIISEEVDSIDFKKFIALKCNNIIIDSLSLDKTAKLVERESKKTYYYKLKGYKKGRILLLQDSGVSEFVDKKNLKKLINRSCGGYEYFTGSFEFIPKKIILP</sequence>
<reference evidence="1 2" key="1">
    <citation type="submission" date="2023-05" db="EMBL/GenBank/DDBJ databases">
        <title>Genomic insight into Chryseobacterium sp. wdc7 isolated forest soil (Gotjawal).</title>
        <authorList>
            <person name="Park S.-J."/>
        </authorList>
    </citation>
    <scope>NUCLEOTIDE SEQUENCE [LARGE SCALE GENOMIC DNA]</scope>
    <source>
        <strain evidence="2">wdc7</strain>
    </source>
</reference>
<dbReference type="PROSITE" id="PS51257">
    <property type="entry name" value="PROKAR_LIPOPROTEIN"/>
    <property type="match status" value="1"/>
</dbReference>
<evidence type="ECO:0000313" key="2">
    <source>
        <dbReference type="Proteomes" id="UP001241656"/>
    </source>
</evidence>
<accession>A0ABY8RDM1</accession>
<keyword evidence="2" id="KW-1185">Reference proteome</keyword>
<dbReference type="EMBL" id="CP124855">
    <property type="protein sequence ID" value="WHF51961.1"/>
    <property type="molecule type" value="Genomic_DNA"/>
</dbReference>
<dbReference type="Proteomes" id="UP001241656">
    <property type="component" value="Chromosome"/>
</dbReference>
<dbReference type="RefSeq" id="WP_282905268.1">
    <property type="nucleotide sequence ID" value="NZ_CP124855.1"/>
</dbReference>
<proteinExistence type="predicted"/>